<protein>
    <submittedName>
        <fullName evidence="1">Uncharacterized protein</fullName>
    </submittedName>
</protein>
<organism evidence="1 2">
    <name type="scientific">Phyllobacterium zundukense</name>
    <dbReference type="NCBI Taxonomy" id="1867719"/>
    <lineage>
        <taxon>Bacteria</taxon>
        <taxon>Pseudomonadati</taxon>
        <taxon>Pseudomonadota</taxon>
        <taxon>Alphaproteobacteria</taxon>
        <taxon>Hyphomicrobiales</taxon>
        <taxon>Phyllobacteriaceae</taxon>
        <taxon>Phyllobacterium</taxon>
    </lineage>
</organism>
<dbReference type="EMBL" id="CP104973">
    <property type="protein sequence ID" value="UXN59980.1"/>
    <property type="molecule type" value="Genomic_DNA"/>
</dbReference>
<evidence type="ECO:0000313" key="1">
    <source>
        <dbReference type="EMBL" id="UXN59980.1"/>
    </source>
</evidence>
<proteinExistence type="predicted"/>
<evidence type="ECO:0000313" key="2">
    <source>
        <dbReference type="Proteomes" id="UP001061991"/>
    </source>
</evidence>
<keyword evidence="2" id="KW-1185">Reference proteome</keyword>
<accession>A0ACD4D2M5</accession>
<reference evidence="1" key="1">
    <citation type="submission" date="2022-09" db="EMBL/GenBank/DDBJ databases">
        <title>Interaction between co-microsymbionts with complementary sets of symbiotic genes in legume-rhizobium systems.</title>
        <authorList>
            <person name="Safronova V."/>
            <person name="Sazanova A."/>
            <person name="Afonin A."/>
            <person name="Chirak E."/>
        </authorList>
    </citation>
    <scope>NUCLEOTIDE SEQUENCE</scope>
    <source>
        <strain evidence="1">A18/3m</strain>
    </source>
</reference>
<dbReference type="Proteomes" id="UP001061991">
    <property type="component" value="Chromosome"/>
</dbReference>
<sequence length="235" mass="26207">MNRIHFAPRFALFLFFFLAINAMYFWMTINPADVSVSLDESGPIEIVQLVYLAGTFLLFLAAVAISSGAERMFCATMAMLCFIFFFRELELDKVGPISNYLESKAHRVHETILIALIAIVYLVSRWRLVGGILRFVFSKPAWPFYVAALLLLAGAIFDILHGSVPNQIKEEIFECSSYLALLLIAASICCQQPVAVIRSTSTEFLIAVSIVALFAAASWLAENSYSREQNTPSPK</sequence>
<gene>
    <name evidence="1" type="ORF">N8E88_26085</name>
</gene>
<name>A0ACD4D2M5_9HYPH</name>